<keyword evidence="2" id="KW-1185">Reference proteome</keyword>
<gene>
    <name evidence="1" type="ORF">Ddye_022497</name>
</gene>
<name>A0AAD9TR48_9ROSI</name>
<dbReference type="AlphaFoldDB" id="A0AAD9TR48"/>
<evidence type="ECO:0000313" key="1">
    <source>
        <dbReference type="EMBL" id="KAK2640734.1"/>
    </source>
</evidence>
<comment type="caution">
    <text evidence="1">The sequence shown here is derived from an EMBL/GenBank/DDBJ whole genome shotgun (WGS) entry which is preliminary data.</text>
</comment>
<evidence type="ECO:0000313" key="2">
    <source>
        <dbReference type="Proteomes" id="UP001280121"/>
    </source>
</evidence>
<organism evidence="1 2">
    <name type="scientific">Dipteronia dyeriana</name>
    <dbReference type="NCBI Taxonomy" id="168575"/>
    <lineage>
        <taxon>Eukaryota</taxon>
        <taxon>Viridiplantae</taxon>
        <taxon>Streptophyta</taxon>
        <taxon>Embryophyta</taxon>
        <taxon>Tracheophyta</taxon>
        <taxon>Spermatophyta</taxon>
        <taxon>Magnoliopsida</taxon>
        <taxon>eudicotyledons</taxon>
        <taxon>Gunneridae</taxon>
        <taxon>Pentapetalae</taxon>
        <taxon>rosids</taxon>
        <taxon>malvids</taxon>
        <taxon>Sapindales</taxon>
        <taxon>Sapindaceae</taxon>
        <taxon>Hippocastanoideae</taxon>
        <taxon>Acereae</taxon>
        <taxon>Dipteronia</taxon>
    </lineage>
</organism>
<protein>
    <submittedName>
        <fullName evidence="1">Uncharacterized protein</fullName>
    </submittedName>
</protein>
<proteinExistence type="predicted"/>
<reference evidence="1" key="1">
    <citation type="journal article" date="2023" name="Plant J.">
        <title>Genome sequences and population genomics provide insights into the demographic history, inbreeding, and mutation load of two 'living fossil' tree species of Dipteronia.</title>
        <authorList>
            <person name="Feng Y."/>
            <person name="Comes H.P."/>
            <person name="Chen J."/>
            <person name="Zhu S."/>
            <person name="Lu R."/>
            <person name="Zhang X."/>
            <person name="Li P."/>
            <person name="Qiu J."/>
            <person name="Olsen K.M."/>
            <person name="Qiu Y."/>
        </authorList>
    </citation>
    <scope>NUCLEOTIDE SEQUENCE</scope>
    <source>
        <strain evidence="1">KIB01</strain>
    </source>
</reference>
<sequence length="99" mass="11452">MVPFRVDVLSVEEWEYLMPTTAKNVPSKRKTGMVVQMNTTMVPFRVDVLSVEEWEYLMPTTAKNVPSKRKTDGCPKVVNLGSAKTDLFYERKKYGYKKI</sequence>
<dbReference type="Proteomes" id="UP001280121">
    <property type="component" value="Unassembled WGS sequence"/>
</dbReference>
<accession>A0AAD9TR48</accession>
<dbReference type="EMBL" id="JANJYI010000007">
    <property type="protein sequence ID" value="KAK2640734.1"/>
    <property type="molecule type" value="Genomic_DNA"/>
</dbReference>